<dbReference type="EMBL" id="AP024449">
    <property type="protein sequence ID" value="BCS28451.1"/>
    <property type="molecule type" value="Genomic_DNA"/>
</dbReference>
<evidence type="ECO:0000259" key="3">
    <source>
        <dbReference type="PROSITE" id="PS51340"/>
    </source>
</evidence>
<keyword evidence="5" id="KW-1185">Reference proteome</keyword>
<dbReference type="KEGG" id="apuu:APUU_70021A"/>
<dbReference type="GO" id="GO:0003824">
    <property type="term" value="F:catalytic activity"/>
    <property type="evidence" value="ECO:0007669"/>
    <property type="project" value="InterPro"/>
</dbReference>
<dbReference type="PANTHER" id="PTHR14237">
    <property type="entry name" value="MOLYBDOPTERIN COFACTOR SULFURASE MOSC"/>
    <property type="match status" value="1"/>
</dbReference>
<keyword evidence="2" id="KW-0472">Membrane</keyword>
<reference evidence="4" key="2">
    <citation type="submission" date="2021-02" db="EMBL/GenBank/DDBJ databases">
        <title>Aspergillus puulaauensis MK2 genome sequence.</title>
        <authorList>
            <person name="Futagami T."/>
            <person name="Mori K."/>
            <person name="Kadooka C."/>
            <person name="Tanaka T."/>
        </authorList>
    </citation>
    <scope>NUCLEOTIDE SEQUENCE</scope>
    <source>
        <strain evidence="4">MK2</strain>
    </source>
</reference>
<name>A0A7R8ARG7_9EURO</name>
<feature type="domain" description="MOSC" evidence="3">
    <location>
        <begin position="247"/>
        <end position="452"/>
    </location>
</feature>
<dbReference type="Pfam" id="PF03473">
    <property type="entry name" value="MOSC"/>
    <property type="match status" value="1"/>
</dbReference>
<dbReference type="SUPFAM" id="SSF50800">
    <property type="entry name" value="PK beta-barrel domain-like"/>
    <property type="match status" value="1"/>
</dbReference>
<dbReference type="GeneID" id="64978448"/>
<dbReference type="GO" id="GO:0030170">
    <property type="term" value="F:pyridoxal phosphate binding"/>
    <property type="evidence" value="ECO:0007669"/>
    <property type="project" value="InterPro"/>
</dbReference>
<dbReference type="GO" id="GO:0030151">
    <property type="term" value="F:molybdenum ion binding"/>
    <property type="evidence" value="ECO:0007669"/>
    <property type="project" value="InterPro"/>
</dbReference>
<evidence type="ECO:0000313" key="4">
    <source>
        <dbReference type="EMBL" id="BCS28451.1"/>
    </source>
</evidence>
<feature type="transmembrane region" description="Helical" evidence="2">
    <location>
        <begin position="24"/>
        <end position="43"/>
    </location>
</feature>
<evidence type="ECO:0000313" key="5">
    <source>
        <dbReference type="Proteomes" id="UP000654913"/>
    </source>
</evidence>
<keyword evidence="2" id="KW-0812">Transmembrane</keyword>
<keyword evidence="2" id="KW-1133">Transmembrane helix</keyword>
<evidence type="ECO:0000256" key="2">
    <source>
        <dbReference type="SAM" id="Phobius"/>
    </source>
</evidence>
<dbReference type="PROSITE" id="PS51340">
    <property type="entry name" value="MOSC"/>
    <property type="match status" value="1"/>
</dbReference>
<dbReference type="AlphaFoldDB" id="A0A7R8ARG7"/>
<reference evidence="4" key="1">
    <citation type="submission" date="2021-01" db="EMBL/GenBank/DDBJ databases">
        <authorList>
            <consortium name="Aspergillus puulaauensis MK2 genome sequencing consortium"/>
            <person name="Kazuki M."/>
            <person name="Futagami T."/>
        </authorList>
    </citation>
    <scope>NUCLEOTIDE SEQUENCE</scope>
    <source>
        <strain evidence="4">MK2</strain>
    </source>
</reference>
<dbReference type="PANTHER" id="PTHR14237:SF23">
    <property type="entry name" value="MOSC DOMAIN PROTEIN (AFU_ORTHOLOGUE AFUA_7G05900)"/>
    <property type="match status" value="1"/>
</dbReference>
<dbReference type="InterPro" id="IPR005303">
    <property type="entry name" value="MOCOS_middle"/>
</dbReference>
<organism evidence="4 5">
    <name type="scientific">Aspergillus puulaauensis</name>
    <dbReference type="NCBI Taxonomy" id="1220207"/>
    <lineage>
        <taxon>Eukaryota</taxon>
        <taxon>Fungi</taxon>
        <taxon>Dikarya</taxon>
        <taxon>Ascomycota</taxon>
        <taxon>Pezizomycotina</taxon>
        <taxon>Eurotiomycetes</taxon>
        <taxon>Eurotiomycetidae</taxon>
        <taxon>Eurotiales</taxon>
        <taxon>Aspergillaceae</taxon>
        <taxon>Aspergillus</taxon>
    </lineage>
</organism>
<protein>
    <recommendedName>
        <fullName evidence="3">MOSC domain-containing protein</fullName>
    </recommendedName>
</protein>
<gene>
    <name evidence="4" type="ORF">APUU_70021A</name>
</gene>
<proteinExistence type="predicted"/>
<dbReference type="InterPro" id="IPR005302">
    <property type="entry name" value="MoCF_Sase_C"/>
</dbReference>
<dbReference type="SUPFAM" id="SSF141673">
    <property type="entry name" value="MOSC N-terminal domain-like"/>
    <property type="match status" value="1"/>
</dbReference>
<accession>A0A7R8ARG7</accession>
<evidence type="ECO:0000256" key="1">
    <source>
        <dbReference type="SAM" id="MobiDB-lite"/>
    </source>
</evidence>
<dbReference type="InterPro" id="IPR011037">
    <property type="entry name" value="Pyrv_Knase-like_insert_dom_sf"/>
</dbReference>
<dbReference type="OrthoDB" id="17255at2759"/>
<sequence length="466" mass="51102">MLVQAVQGLLTIEASTVVYPTAALTLLLSVVFAAIIHNGVTATTRRKLRNLRRLGLSSSNSNMTDQYDSKYAVAEEDSAHTSIRIKSIFIHPVKSCGPIEVERALLTKTGFLYDRCFAIATVADGKWRFISQRTKPAMALIANELWLPHKHSDASDPLVQAGGCLVLRFQDPDMPAPTWMDCLESLVYKGNLAATPEVSVIVPLEPSRCQQEQYQIEQKTFTIHGRDTKGLDMSTVPSMADVMPKLKRFLGLPVTQPLALLRCNDDSLTRTNKNLAPLEHIGSPSVHAYTDQQPVNINSLSSVHAVSALLPIENQPLDALRFRANLWITGAPAYAEESWKRYRVVPKSSGIEEQRASVAPALSVVCRTSRCTMPNVDPGTGTFDTDLPPEGKKKGKPQPSTTLVDHRTVEAGNKAALGYLGMHCVPEDRDLEDAEAQGKGLYVEVGDELEVLETGVHLYGSTKDDY</sequence>
<dbReference type="Pfam" id="PF03476">
    <property type="entry name" value="MOSC_N"/>
    <property type="match status" value="1"/>
</dbReference>
<feature type="region of interest" description="Disordered" evidence="1">
    <location>
        <begin position="377"/>
        <end position="402"/>
    </location>
</feature>
<dbReference type="Proteomes" id="UP000654913">
    <property type="component" value="Chromosome 7"/>
</dbReference>
<dbReference type="RefSeq" id="XP_041560637.1">
    <property type="nucleotide sequence ID" value="XM_041694848.1"/>
</dbReference>